<organism evidence="2 3">
    <name type="scientific">Ceratodon purpureus</name>
    <name type="common">Fire moss</name>
    <name type="synonym">Dicranum purpureum</name>
    <dbReference type="NCBI Taxonomy" id="3225"/>
    <lineage>
        <taxon>Eukaryota</taxon>
        <taxon>Viridiplantae</taxon>
        <taxon>Streptophyta</taxon>
        <taxon>Embryophyta</taxon>
        <taxon>Bryophyta</taxon>
        <taxon>Bryophytina</taxon>
        <taxon>Bryopsida</taxon>
        <taxon>Dicranidae</taxon>
        <taxon>Pseudoditrichales</taxon>
        <taxon>Ditrichaceae</taxon>
        <taxon>Ceratodon</taxon>
    </lineage>
</organism>
<dbReference type="EMBL" id="CM026422">
    <property type="protein sequence ID" value="KAG0587293.1"/>
    <property type="molecule type" value="Genomic_DNA"/>
</dbReference>
<gene>
    <name evidence="2" type="ORF">KC19_2G154300</name>
</gene>
<comment type="caution">
    <text evidence="2">The sequence shown here is derived from an EMBL/GenBank/DDBJ whole genome shotgun (WGS) entry which is preliminary data.</text>
</comment>
<accession>A0A8T0IY25</accession>
<dbReference type="Proteomes" id="UP000822688">
    <property type="component" value="Chromosome 2"/>
</dbReference>
<evidence type="ECO:0000256" key="1">
    <source>
        <dbReference type="SAM" id="SignalP"/>
    </source>
</evidence>
<dbReference type="Gene3D" id="1.10.606.20">
    <property type="match status" value="1"/>
</dbReference>
<dbReference type="PANTHER" id="PTHR34599">
    <property type="entry name" value="PEROXIDASE-RELATED"/>
    <property type="match status" value="1"/>
</dbReference>
<evidence type="ECO:0000313" key="2">
    <source>
        <dbReference type="EMBL" id="KAG0587293.1"/>
    </source>
</evidence>
<evidence type="ECO:0000313" key="3">
    <source>
        <dbReference type="Proteomes" id="UP000822688"/>
    </source>
</evidence>
<protein>
    <submittedName>
        <fullName evidence="2">Uncharacterized protein</fullName>
    </submittedName>
</protein>
<dbReference type="AlphaFoldDB" id="A0A8T0IY25"/>
<name>A0A8T0IY25_CERPU</name>
<keyword evidence="3" id="KW-1185">Reference proteome</keyword>
<dbReference type="SUPFAM" id="SSF48317">
    <property type="entry name" value="Acid phosphatase/Vanadium-dependent haloperoxidase"/>
    <property type="match status" value="1"/>
</dbReference>
<sequence>MTRRGTKVETVLLQVVTLVLLACAPSARGALPSDNVSVQWNRLFQQLFCTGNGLRFEPSILLAHLNLAQWHALEALKQTGTCTTEEAVVAYASYTVMVNYFPFSSETDIDPLLASQIKGLSKTQKKLAKSLGEAVAKRLIETRQPIKEFLLEDIHDALAARGGDRPGLWGYIPNTPHNPTAPLVTHYYNLEQTFILPDPTEFVEDYLGNLKPPKVPSAEWDASYASLVDVGRIDWPGRTRAMNFTASLYACPKVNVTYNESGCTTDLFWIQAALNALPATTSLYDAVTLLAKMSVALHETQIIIMTMKDGFYFWRPALAFRTGDAHHAPIPNWTPYAYTFFDPEFPSGVVGVTSAGATVLQSFFGEDKMVAFTVGGNGVFGPTCPGSAGQVIPPRHYGSIPAAIDEAILGRIYSGAHYNSSTRDGEIVGKTVAKYVLQHWGKRTPSGVLPDTEYLDVFVKLPTKQQEFVPVHYEV</sequence>
<reference evidence="2" key="1">
    <citation type="submission" date="2020-06" db="EMBL/GenBank/DDBJ databases">
        <title>WGS assembly of Ceratodon purpureus strain R40.</title>
        <authorList>
            <person name="Carey S.B."/>
            <person name="Jenkins J."/>
            <person name="Shu S."/>
            <person name="Lovell J.T."/>
            <person name="Sreedasyam A."/>
            <person name="Maumus F."/>
            <person name="Tiley G.P."/>
            <person name="Fernandez-Pozo N."/>
            <person name="Barry K."/>
            <person name="Chen C."/>
            <person name="Wang M."/>
            <person name="Lipzen A."/>
            <person name="Daum C."/>
            <person name="Saski C.A."/>
            <person name="Payton A.C."/>
            <person name="Mcbreen J.C."/>
            <person name="Conrad R.E."/>
            <person name="Kollar L.M."/>
            <person name="Olsson S."/>
            <person name="Huttunen S."/>
            <person name="Landis J.B."/>
            <person name="Wickett N.J."/>
            <person name="Johnson M.G."/>
            <person name="Rensing S.A."/>
            <person name="Grimwood J."/>
            <person name="Schmutz J."/>
            <person name="Mcdaniel S.F."/>
        </authorList>
    </citation>
    <scope>NUCLEOTIDE SEQUENCE</scope>
    <source>
        <strain evidence="2">R40</strain>
    </source>
</reference>
<dbReference type="InterPro" id="IPR052559">
    <property type="entry name" value="V-haloperoxidase"/>
</dbReference>
<feature type="chain" id="PRO_5035791948" evidence="1">
    <location>
        <begin position="30"/>
        <end position="475"/>
    </location>
</feature>
<keyword evidence="1" id="KW-0732">Signal</keyword>
<dbReference type="InterPro" id="IPR036938">
    <property type="entry name" value="PAP2/HPO_sf"/>
</dbReference>
<dbReference type="PANTHER" id="PTHR34599:SF1">
    <property type="entry name" value="PHOSPHATIDIC ACID PHOSPHATASE TYPE 2_HALOPEROXIDASE DOMAIN-CONTAINING PROTEIN"/>
    <property type="match status" value="1"/>
</dbReference>
<proteinExistence type="predicted"/>
<feature type="signal peptide" evidence="1">
    <location>
        <begin position="1"/>
        <end position="29"/>
    </location>
</feature>
<dbReference type="PROSITE" id="PS51257">
    <property type="entry name" value="PROKAR_LIPOPROTEIN"/>
    <property type="match status" value="1"/>
</dbReference>